<keyword evidence="3 6" id="KW-0489">Methyltransferase</keyword>
<evidence type="ECO:0000259" key="7">
    <source>
        <dbReference type="Pfam" id="PF00590"/>
    </source>
</evidence>
<dbReference type="eggNOG" id="COG0313">
    <property type="taxonomic scope" value="Bacteria"/>
</dbReference>
<dbReference type="Proteomes" id="UP000006078">
    <property type="component" value="Unassembled WGS sequence"/>
</dbReference>
<organism evidence="8 9">
    <name type="scientific">Corynebacterium otitidis ATCC 51513</name>
    <dbReference type="NCBI Taxonomy" id="883169"/>
    <lineage>
        <taxon>Bacteria</taxon>
        <taxon>Bacillati</taxon>
        <taxon>Actinomycetota</taxon>
        <taxon>Actinomycetes</taxon>
        <taxon>Mycobacteriales</taxon>
        <taxon>Corynebacteriaceae</taxon>
        <taxon>Corynebacterium</taxon>
    </lineage>
</organism>
<dbReference type="PIRSF" id="PIRSF005917">
    <property type="entry name" value="MTase_YraL"/>
    <property type="match status" value="1"/>
</dbReference>
<dbReference type="OrthoDB" id="9809084at2"/>
<comment type="function">
    <text evidence="6">Catalyzes the 2'-O-methylation of the ribose of cytidine 1402 (C1402) in 16S rRNA.</text>
</comment>
<keyword evidence="1 6" id="KW-0963">Cytoplasm</keyword>
<evidence type="ECO:0000313" key="8">
    <source>
        <dbReference type="EMBL" id="EJZ82649.1"/>
    </source>
</evidence>
<dbReference type="Gene3D" id="3.30.950.10">
    <property type="entry name" value="Methyltransferase, Cobalt-precorrin-4 Transmethylase, Domain 2"/>
    <property type="match status" value="1"/>
</dbReference>
<evidence type="ECO:0000256" key="5">
    <source>
        <dbReference type="ARBA" id="ARBA00022691"/>
    </source>
</evidence>
<proteinExistence type="inferred from homology"/>
<comment type="caution">
    <text evidence="8">The sequence shown here is derived from an EMBL/GenBank/DDBJ whole genome shotgun (WGS) entry which is preliminary data.</text>
</comment>
<dbReference type="HAMAP" id="MF_01877">
    <property type="entry name" value="16SrRNA_methyltr_I"/>
    <property type="match status" value="1"/>
</dbReference>
<dbReference type="GO" id="GO:0005737">
    <property type="term" value="C:cytoplasm"/>
    <property type="evidence" value="ECO:0007669"/>
    <property type="project" value="UniProtKB-SubCell"/>
</dbReference>
<comment type="similarity">
    <text evidence="6">Belongs to the methyltransferase superfamily. RsmI family.</text>
</comment>
<dbReference type="SUPFAM" id="SSF53790">
    <property type="entry name" value="Tetrapyrrole methylase"/>
    <property type="match status" value="1"/>
</dbReference>
<evidence type="ECO:0000313" key="9">
    <source>
        <dbReference type="Proteomes" id="UP000006078"/>
    </source>
</evidence>
<dbReference type="GO" id="GO:0070677">
    <property type="term" value="F:rRNA (cytosine-2'-O-)-methyltransferase activity"/>
    <property type="evidence" value="ECO:0007669"/>
    <property type="project" value="UniProtKB-UniRule"/>
</dbReference>
<gene>
    <name evidence="6" type="primary">rsmI</name>
    <name evidence="8" type="ORF">HMPREF9719_00417</name>
</gene>
<dbReference type="EC" id="2.1.1.198" evidence="6"/>
<evidence type="ECO:0000256" key="3">
    <source>
        <dbReference type="ARBA" id="ARBA00022603"/>
    </source>
</evidence>
<dbReference type="InterPro" id="IPR035996">
    <property type="entry name" value="4pyrrol_Methylase_sf"/>
</dbReference>
<dbReference type="NCBIfam" id="TIGR00096">
    <property type="entry name" value="16S rRNA (cytidine(1402)-2'-O)-methyltransferase"/>
    <property type="match status" value="1"/>
</dbReference>
<dbReference type="PANTHER" id="PTHR46111">
    <property type="entry name" value="RIBOSOMAL RNA SMALL SUBUNIT METHYLTRANSFERASE I"/>
    <property type="match status" value="1"/>
</dbReference>
<dbReference type="CDD" id="cd11648">
    <property type="entry name" value="RsmI"/>
    <property type="match status" value="1"/>
</dbReference>
<keyword evidence="4 6" id="KW-0808">Transferase</keyword>
<dbReference type="AlphaFoldDB" id="K0YT04"/>
<comment type="subcellular location">
    <subcellularLocation>
        <location evidence="6">Cytoplasm</location>
    </subcellularLocation>
</comment>
<keyword evidence="5 6" id="KW-0949">S-adenosyl-L-methionine</keyword>
<dbReference type="RefSeq" id="WP_004600307.1">
    <property type="nucleotide sequence ID" value="NZ_HF541865.1"/>
</dbReference>
<keyword evidence="9" id="KW-1185">Reference proteome</keyword>
<dbReference type="STRING" id="29321.AAV33_07000"/>
<keyword evidence="2 6" id="KW-0698">rRNA processing</keyword>
<dbReference type="PATRIC" id="fig|883169.3.peg.392"/>
<evidence type="ECO:0000256" key="2">
    <source>
        <dbReference type="ARBA" id="ARBA00022552"/>
    </source>
</evidence>
<dbReference type="InterPro" id="IPR000878">
    <property type="entry name" value="4pyrrol_Mease"/>
</dbReference>
<reference evidence="8 9" key="1">
    <citation type="submission" date="2012-08" db="EMBL/GenBank/DDBJ databases">
        <title>The Genome Sequence of Turicella otitidis ATCC 51513.</title>
        <authorList>
            <consortium name="The Broad Institute Genome Sequencing Platform"/>
            <person name="Earl A."/>
            <person name="Ward D."/>
            <person name="Feldgarden M."/>
            <person name="Gevers D."/>
            <person name="Huys G."/>
            <person name="Walker B."/>
            <person name="Young S.K."/>
            <person name="Zeng Q."/>
            <person name="Gargeya S."/>
            <person name="Fitzgerald M."/>
            <person name="Haas B."/>
            <person name="Abouelleil A."/>
            <person name="Alvarado L."/>
            <person name="Arachchi H.M."/>
            <person name="Berlin A.M."/>
            <person name="Chapman S.B."/>
            <person name="Goldberg J."/>
            <person name="Griggs A."/>
            <person name="Gujja S."/>
            <person name="Hansen M."/>
            <person name="Howarth C."/>
            <person name="Imamovic A."/>
            <person name="Larimer J."/>
            <person name="McCowen C."/>
            <person name="Montmayeur A."/>
            <person name="Murphy C."/>
            <person name="Neiman D."/>
            <person name="Pearson M."/>
            <person name="Priest M."/>
            <person name="Roberts A."/>
            <person name="Saif S."/>
            <person name="Shea T."/>
            <person name="Sisk P."/>
            <person name="Sykes S."/>
            <person name="Wortman J."/>
            <person name="Nusbaum C."/>
            <person name="Birren B."/>
        </authorList>
    </citation>
    <scope>NUCLEOTIDE SEQUENCE [LARGE SCALE GENOMIC DNA]</scope>
    <source>
        <strain evidence="8 9">ATCC 51513</strain>
    </source>
</reference>
<comment type="catalytic activity">
    <reaction evidence="6">
        <text>cytidine(1402) in 16S rRNA + S-adenosyl-L-methionine = 2'-O-methylcytidine(1402) in 16S rRNA + S-adenosyl-L-homocysteine + H(+)</text>
        <dbReference type="Rhea" id="RHEA:42924"/>
        <dbReference type="Rhea" id="RHEA-COMP:10285"/>
        <dbReference type="Rhea" id="RHEA-COMP:10286"/>
        <dbReference type="ChEBI" id="CHEBI:15378"/>
        <dbReference type="ChEBI" id="CHEBI:57856"/>
        <dbReference type="ChEBI" id="CHEBI:59789"/>
        <dbReference type="ChEBI" id="CHEBI:74495"/>
        <dbReference type="ChEBI" id="CHEBI:82748"/>
        <dbReference type="EC" id="2.1.1.198"/>
    </reaction>
</comment>
<evidence type="ECO:0000256" key="4">
    <source>
        <dbReference type="ARBA" id="ARBA00022679"/>
    </source>
</evidence>
<dbReference type="InterPro" id="IPR014776">
    <property type="entry name" value="4pyrrole_Mease_sub2"/>
</dbReference>
<protein>
    <recommendedName>
        <fullName evidence="6">Ribosomal RNA small subunit methyltransferase I</fullName>
        <ecNumber evidence="6">2.1.1.198</ecNumber>
    </recommendedName>
    <alternativeName>
        <fullName evidence="6">16S rRNA 2'-O-ribose C1402 methyltransferase</fullName>
    </alternativeName>
    <alternativeName>
        <fullName evidence="6">rRNA (cytidine-2'-O-)-methyltransferase RsmI</fullName>
    </alternativeName>
</protein>
<sequence>MAVREEDRSTLPERGIVLAATPLGNPLDASPRLKEALASAPLVAAEDTRRARALAEALGVTIAGKVVSHFDHNEASRAPELLQAARLGPVLVVTDAGMPVVSDPGLGLVDAAHEAGLPVTCLPGPSAVTTAIALSGLKVGGFIFDGFAPRKPGPKRRWLEGLKEERRAACFFESPHRIEETLRLAEEVLGGERRVAVCRELTKTHEEVWRGPLSRAAAWAAGARGEITVVVDGARPGPPSVELLAERARELAEREGLRLKDACKRVAEGTGVANRDVYNAAQ</sequence>
<feature type="domain" description="Tetrapyrrole methylase" evidence="7">
    <location>
        <begin position="16"/>
        <end position="216"/>
    </location>
</feature>
<dbReference type="EMBL" id="AHAE01000023">
    <property type="protein sequence ID" value="EJZ82649.1"/>
    <property type="molecule type" value="Genomic_DNA"/>
</dbReference>
<dbReference type="Pfam" id="PF00590">
    <property type="entry name" value="TP_methylase"/>
    <property type="match status" value="1"/>
</dbReference>
<accession>K0YT04</accession>
<dbReference type="InterPro" id="IPR008189">
    <property type="entry name" value="rRNA_ssu_MeTfrase_I"/>
</dbReference>
<name>K0YT04_9CORY</name>
<dbReference type="InterPro" id="IPR014777">
    <property type="entry name" value="4pyrrole_Mease_sub1"/>
</dbReference>
<evidence type="ECO:0000256" key="1">
    <source>
        <dbReference type="ARBA" id="ARBA00022490"/>
    </source>
</evidence>
<evidence type="ECO:0000256" key="6">
    <source>
        <dbReference type="HAMAP-Rule" id="MF_01877"/>
    </source>
</evidence>
<dbReference type="Gene3D" id="3.40.1010.10">
    <property type="entry name" value="Cobalt-precorrin-4 Transmethylase, Domain 1"/>
    <property type="match status" value="1"/>
</dbReference>
<dbReference type="PANTHER" id="PTHR46111:SF1">
    <property type="entry name" value="RIBOSOMAL RNA SMALL SUBUNIT METHYLTRANSFERASE I"/>
    <property type="match status" value="1"/>
</dbReference>
<dbReference type="FunFam" id="3.30.950.10:FF:000002">
    <property type="entry name" value="Ribosomal RNA small subunit methyltransferase I"/>
    <property type="match status" value="1"/>
</dbReference>
<dbReference type="HOGENOM" id="CLU_044779_0_0_11"/>